<keyword evidence="7 11" id="KW-0067">ATP-binding</keyword>
<proteinExistence type="inferred from homology"/>
<keyword evidence="14" id="KW-1185">Reference proteome</keyword>
<dbReference type="GO" id="GO:0006183">
    <property type="term" value="P:GTP biosynthetic process"/>
    <property type="evidence" value="ECO:0007669"/>
    <property type="project" value="InterPro"/>
</dbReference>
<dbReference type="GO" id="GO:0004550">
    <property type="term" value="F:nucleoside diphosphate kinase activity"/>
    <property type="evidence" value="ECO:0007669"/>
    <property type="project" value="UniProtKB-EC"/>
</dbReference>
<dbReference type="Proteomes" id="UP000288216">
    <property type="component" value="Unassembled WGS sequence"/>
</dbReference>
<dbReference type="InterPro" id="IPR036850">
    <property type="entry name" value="NDK-like_dom_sf"/>
</dbReference>
<dbReference type="GO" id="GO:0046872">
    <property type="term" value="F:metal ion binding"/>
    <property type="evidence" value="ECO:0007669"/>
    <property type="project" value="UniProtKB-KW"/>
</dbReference>
<dbReference type="PRINTS" id="PR01243">
    <property type="entry name" value="NUCDPKINASE"/>
</dbReference>
<dbReference type="GO" id="GO:0005739">
    <property type="term" value="C:mitochondrion"/>
    <property type="evidence" value="ECO:0007669"/>
    <property type="project" value="TreeGrafter"/>
</dbReference>
<dbReference type="SUPFAM" id="SSF54919">
    <property type="entry name" value="Nucleoside diphosphate kinase, NDK"/>
    <property type="match status" value="1"/>
</dbReference>
<keyword evidence="4" id="KW-0479">Metal-binding</keyword>
<dbReference type="STRING" id="75743.A0A401Q9D7"/>
<keyword evidence="6 11" id="KW-0418">Kinase</keyword>
<evidence type="ECO:0000256" key="2">
    <source>
        <dbReference type="ARBA" id="ARBA00008142"/>
    </source>
</evidence>
<dbReference type="SMART" id="SM00562">
    <property type="entry name" value="NDK"/>
    <property type="match status" value="1"/>
</dbReference>
<evidence type="ECO:0000256" key="11">
    <source>
        <dbReference type="RuleBase" id="RU004013"/>
    </source>
</evidence>
<dbReference type="EMBL" id="BFAA01023161">
    <property type="protein sequence ID" value="GCB81992.1"/>
    <property type="molecule type" value="Genomic_DNA"/>
</dbReference>
<dbReference type="Gene3D" id="3.30.70.141">
    <property type="entry name" value="Nucleoside diphosphate kinase-like domain"/>
    <property type="match status" value="1"/>
</dbReference>
<reference evidence="13 14" key="1">
    <citation type="journal article" date="2018" name="Nat. Ecol. Evol.">
        <title>Shark genomes provide insights into elasmobranch evolution and the origin of vertebrates.</title>
        <authorList>
            <person name="Hara Y"/>
            <person name="Yamaguchi K"/>
            <person name="Onimaru K"/>
            <person name="Kadota M"/>
            <person name="Koyanagi M"/>
            <person name="Keeley SD"/>
            <person name="Tatsumi K"/>
            <person name="Tanaka K"/>
            <person name="Motone F"/>
            <person name="Kageyama Y"/>
            <person name="Nozu R"/>
            <person name="Adachi N"/>
            <person name="Nishimura O"/>
            <person name="Nakagawa R"/>
            <person name="Tanegashima C"/>
            <person name="Kiyatake I"/>
            <person name="Matsumoto R"/>
            <person name="Murakumo K"/>
            <person name="Nishida K"/>
            <person name="Terakita A"/>
            <person name="Kuratani S"/>
            <person name="Sato K"/>
            <person name="Hyodo S Kuraku.S."/>
        </authorList>
    </citation>
    <scope>NUCLEOTIDE SEQUENCE [LARGE SCALE GENOMIC DNA]</scope>
</reference>
<keyword evidence="3 11" id="KW-0808">Transferase</keyword>
<evidence type="ECO:0000256" key="3">
    <source>
        <dbReference type="ARBA" id="ARBA00022679"/>
    </source>
</evidence>
<dbReference type="PANTHER" id="PTHR46956">
    <property type="entry name" value="NUCLEOSIDE DIPHOSPHATE KINASE 6"/>
    <property type="match status" value="1"/>
</dbReference>
<comment type="cofactor">
    <cofactor evidence="1">
        <name>Mg(2+)</name>
        <dbReference type="ChEBI" id="CHEBI:18420"/>
    </cofactor>
</comment>
<dbReference type="Pfam" id="PF00334">
    <property type="entry name" value="NDK"/>
    <property type="match status" value="1"/>
</dbReference>
<dbReference type="GO" id="GO:0045839">
    <property type="term" value="P:negative regulation of mitotic nuclear division"/>
    <property type="evidence" value="ECO:0007669"/>
    <property type="project" value="TreeGrafter"/>
</dbReference>
<evidence type="ECO:0000313" key="13">
    <source>
        <dbReference type="EMBL" id="GCB81992.1"/>
    </source>
</evidence>
<name>A0A401Q9D7_SCYTO</name>
<dbReference type="InterPro" id="IPR034907">
    <property type="entry name" value="NDK-like_dom"/>
</dbReference>
<evidence type="ECO:0000256" key="10">
    <source>
        <dbReference type="RuleBase" id="RU004011"/>
    </source>
</evidence>
<dbReference type="GO" id="GO:0006241">
    <property type="term" value="P:CTP biosynthetic process"/>
    <property type="evidence" value="ECO:0007669"/>
    <property type="project" value="InterPro"/>
</dbReference>
<organism evidence="13 14">
    <name type="scientific">Scyliorhinus torazame</name>
    <name type="common">Cloudy catshark</name>
    <name type="synonym">Catulus torazame</name>
    <dbReference type="NCBI Taxonomy" id="75743"/>
    <lineage>
        <taxon>Eukaryota</taxon>
        <taxon>Metazoa</taxon>
        <taxon>Chordata</taxon>
        <taxon>Craniata</taxon>
        <taxon>Vertebrata</taxon>
        <taxon>Chondrichthyes</taxon>
        <taxon>Elasmobranchii</taxon>
        <taxon>Galeomorphii</taxon>
        <taxon>Galeoidea</taxon>
        <taxon>Carcharhiniformes</taxon>
        <taxon>Scyliorhinidae</taxon>
        <taxon>Scyliorhinus</taxon>
    </lineage>
</organism>
<gene>
    <name evidence="13" type="ORF">scyTo_0022598</name>
</gene>
<evidence type="ECO:0000256" key="4">
    <source>
        <dbReference type="ARBA" id="ARBA00022723"/>
    </source>
</evidence>
<dbReference type="PANTHER" id="PTHR46956:SF1">
    <property type="entry name" value="NUCLEOSIDE DIPHOSPHATE KINASE 6"/>
    <property type="match status" value="1"/>
</dbReference>
<evidence type="ECO:0000256" key="7">
    <source>
        <dbReference type="ARBA" id="ARBA00022840"/>
    </source>
</evidence>
<dbReference type="GO" id="GO:0006228">
    <property type="term" value="P:UTP biosynthetic process"/>
    <property type="evidence" value="ECO:0007669"/>
    <property type="project" value="InterPro"/>
</dbReference>
<comment type="similarity">
    <text evidence="2 9 10">Belongs to the NDK family.</text>
</comment>
<dbReference type="AlphaFoldDB" id="A0A401Q9D7"/>
<evidence type="ECO:0000256" key="1">
    <source>
        <dbReference type="ARBA" id="ARBA00001946"/>
    </source>
</evidence>
<dbReference type="OrthoDB" id="25346at2759"/>
<evidence type="ECO:0000256" key="5">
    <source>
        <dbReference type="ARBA" id="ARBA00022741"/>
    </source>
</evidence>
<dbReference type="InterPro" id="IPR023005">
    <property type="entry name" value="Nucleoside_diP_kinase_AS"/>
</dbReference>
<dbReference type="PROSITE" id="PS00469">
    <property type="entry name" value="NDPK"/>
    <property type="match status" value="1"/>
</dbReference>
<accession>A0A401Q9D7</accession>
<dbReference type="GO" id="GO:0005524">
    <property type="term" value="F:ATP binding"/>
    <property type="evidence" value="ECO:0007669"/>
    <property type="project" value="UniProtKB-KW"/>
</dbReference>
<dbReference type="GO" id="GO:0030308">
    <property type="term" value="P:negative regulation of cell growth"/>
    <property type="evidence" value="ECO:0007669"/>
    <property type="project" value="TreeGrafter"/>
</dbReference>
<comment type="caution">
    <text evidence="9">Lacks conserved residue(s) required for the propagation of feature annotation.</text>
</comment>
<evidence type="ECO:0000256" key="8">
    <source>
        <dbReference type="ARBA" id="ARBA00022842"/>
    </source>
</evidence>
<dbReference type="EC" id="2.7.4.6" evidence="11"/>
<dbReference type="OMA" id="RRELAYY"/>
<evidence type="ECO:0000259" key="12">
    <source>
        <dbReference type="SMART" id="SM00562"/>
    </source>
</evidence>
<feature type="domain" description="Nucleoside diphosphate kinase-like" evidence="12">
    <location>
        <begin position="2"/>
        <end position="94"/>
    </location>
</feature>
<dbReference type="InterPro" id="IPR037994">
    <property type="entry name" value="NDPk6"/>
</dbReference>
<keyword evidence="8" id="KW-0460">Magnesium</keyword>
<evidence type="ECO:0000256" key="9">
    <source>
        <dbReference type="PROSITE-ProRule" id="PRU00706"/>
    </source>
</evidence>
<sequence>MVRFYKGRFFYQRVVEFMTSGPLRAYILAQDDAILRWRQLMGPTRVFRARYSAPESIRGNYGLTDTRNTTHGSDSPESAAKEISFFFPEFKEQQWFSTQEMSYRQGQYFYHSEKQVHLLRTQPEQLLQSQGH</sequence>
<comment type="catalytic activity">
    <reaction evidence="11">
        <text>a 2'-deoxyribonucleoside 5'-diphosphate + ATP = a 2'-deoxyribonucleoside 5'-triphosphate + ADP</text>
        <dbReference type="Rhea" id="RHEA:44640"/>
        <dbReference type="ChEBI" id="CHEBI:30616"/>
        <dbReference type="ChEBI" id="CHEBI:61560"/>
        <dbReference type="ChEBI" id="CHEBI:73316"/>
        <dbReference type="ChEBI" id="CHEBI:456216"/>
        <dbReference type="EC" id="2.7.4.6"/>
    </reaction>
</comment>
<dbReference type="InterPro" id="IPR001564">
    <property type="entry name" value="Nucleoside_diP_kinase"/>
</dbReference>
<protein>
    <recommendedName>
        <fullName evidence="11">Nucleoside diphosphate kinase</fullName>
        <ecNumber evidence="11">2.7.4.6</ecNumber>
    </recommendedName>
</protein>
<comment type="caution">
    <text evidence="13">The sequence shown here is derived from an EMBL/GenBank/DDBJ whole genome shotgun (WGS) entry which is preliminary data.</text>
</comment>
<dbReference type="PROSITE" id="PS51374">
    <property type="entry name" value="NDPK_LIKE"/>
    <property type="match status" value="1"/>
</dbReference>
<keyword evidence="5 11" id="KW-0547">Nucleotide-binding</keyword>
<evidence type="ECO:0000313" key="14">
    <source>
        <dbReference type="Proteomes" id="UP000288216"/>
    </source>
</evidence>
<evidence type="ECO:0000256" key="6">
    <source>
        <dbReference type="ARBA" id="ARBA00022777"/>
    </source>
</evidence>